<gene>
    <name evidence="2" type="ORF">AA23TX_06926</name>
</gene>
<keyword evidence="3" id="KW-1185">Reference proteome</keyword>
<dbReference type="Pfam" id="PF07978">
    <property type="entry name" value="NIPSNAP"/>
    <property type="match status" value="1"/>
</dbReference>
<dbReference type="AlphaFoldDB" id="A0A6I8M1S7"/>
<dbReference type="EMBL" id="CABVGP010000002">
    <property type="protein sequence ID" value="VVJ21912.1"/>
    <property type="molecule type" value="Genomic_DNA"/>
</dbReference>
<dbReference type="RefSeq" id="WP_155546748.1">
    <property type="nucleotide sequence ID" value="NZ_CABVGP010000002.1"/>
</dbReference>
<evidence type="ECO:0000313" key="3">
    <source>
        <dbReference type="Proteomes" id="UP000399805"/>
    </source>
</evidence>
<name>A0A6I8M1S7_9PSEU</name>
<evidence type="ECO:0000313" key="2">
    <source>
        <dbReference type="EMBL" id="VVJ21912.1"/>
    </source>
</evidence>
<organism evidence="2 3">
    <name type="scientific">Amycolatopsis camponoti</name>
    <dbReference type="NCBI Taxonomy" id="2606593"/>
    <lineage>
        <taxon>Bacteria</taxon>
        <taxon>Bacillati</taxon>
        <taxon>Actinomycetota</taxon>
        <taxon>Actinomycetes</taxon>
        <taxon>Pseudonocardiales</taxon>
        <taxon>Pseudonocardiaceae</taxon>
        <taxon>Amycolatopsis</taxon>
    </lineage>
</organism>
<feature type="domain" description="NIPSNAP" evidence="1">
    <location>
        <begin position="2"/>
        <end position="103"/>
    </location>
</feature>
<proteinExistence type="predicted"/>
<dbReference type="InterPro" id="IPR012577">
    <property type="entry name" value="NIPSNAP"/>
</dbReference>
<dbReference type="Proteomes" id="UP000399805">
    <property type="component" value="Unassembled WGS sequence"/>
</dbReference>
<evidence type="ECO:0000259" key="1">
    <source>
        <dbReference type="Pfam" id="PF07978"/>
    </source>
</evidence>
<protein>
    <recommendedName>
        <fullName evidence="1">NIPSNAP domain-containing protein</fullName>
    </recommendedName>
</protein>
<dbReference type="InterPro" id="IPR011008">
    <property type="entry name" value="Dimeric_a/b-barrel"/>
</dbReference>
<dbReference type="SUPFAM" id="SSF54909">
    <property type="entry name" value="Dimeric alpha+beta barrel"/>
    <property type="match status" value="1"/>
</dbReference>
<dbReference type="Gene3D" id="3.30.70.100">
    <property type="match status" value="1"/>
</dbReference>
<accession>A0A6I8M1S7</accession>
<sequence>MYQLRFYTLRTAEALQDYATVHWPRHIPSLRAFGVTTHGIWTDHDADTHRLVALIAYPDGADPGEVTAAYMASPEFAADMRGFDIGNIVDVEEVLLDPAALSPLS</sequence>
<reference evidence="2 3" key="1">
    <citation type="submission" date="2019-09" db="EMBL/GenBank/DDBJ databases">
        <authorList>
            <person name="Leyn A S."/>
        </authorList>
    </citation>
    <scope>NUCLEOTIDE SEQUENCE [LARGE SCALE GENOMIC DNA]</scope>
    <source>
        <strain evidence="2">AA231_1</strain>
    </source>
</reference>